<organism evidence="2 3">
    <name type="scientific">Cyclotella cryptica</name>
    <dbReference type="NCBI Taxonomy" id="29204"/>
    <lineage>
        <taxon>Eukaryota</taxon>
        <taxon>Sar</taxon>
        <taxon>Stramenopiles</taxon>
        <taxon>Ochrophyta</taxon>
        <taxon>Bacillariophyta</taxon>
        <taxon>Coscinodiscophyceae</taxon>
        <taxon>Thalassiosirophycidae</taxon>
        <taxon>Stephanodiscales</taxon>
        <taxon>Stephanodiscaceae</taxon>
        <taxon>Cyclotella</taxon>
    </lineage>
</organism>
<dbReference type="Proteomes" id="UP001516023">
    <property type="component" value="Unassembled WGS sequence"/>
</dbReference>
<dbReference type="AlphaFoldDB" id="A0ABD3PVT9"/>
<reference evidence="2 3" key="1">
    <citation type="journal article" date="2020" name="G3 (Bethesda)">
        <title>Improved Reference Genome for Cyclotella cryptica CCMP332, a Model for Cell Wall Morphogenesis, Salinity Adaptation, and Lipid Production in Diatoms (Bacillariophyta).</title>
        <authorList>
            <person name="Roberts W.R."/>
            <person name="Downey K.M."/>
            <person name="Ruck E.C."/>
            <person name="Traller J.C."/>
            <person name="Alverson A.J."/>
        </authorList>
    </citation>
    <scope>NUCLEOTIDE SEQUENCE [LARGE SCALE GENOMIC DNA]</scope>
    <source>
        <strain evidence="2 3">CCMP332</strain>
    </source>
</reference>
<feature type="region of interest" description="Disordered" evidence="1">
    <location>
        <begin position="60"/>
        <end position="111"/>
    </location>
</feature>
<name>A0ABD3PVT9_9STRA</name>
<gene>
    <name evidence="2" type="ORF">HJC23_013406</name>
</gene>
<dbReference type="EMBL" id="JABMIG020000105">
    <property type="protein sequence ID" value="KAL3792132.1"/>
    <property type="molecule type" value="Genomic_DNA"/>
</dbReference>
<evidence type="ECO:0000256" key="1">
    <source>
        <dbReference type="SAM" id="MobiDB-lite"/>
    </source>
</evidence>
<feature type="compositionally biased region" description="Low complexity" evidence="1">
    <location>
        <begin position="61"/>
        <end position="75"/>
    </location>
</feature>
<sequence>MPRVPYALSGNSFTTAAFFPLTKSQLSQQKLSINKIPIITAKVMLKLLCFLRLQGAGVCPPRNQKSGSSSPSKPSNKSRKPSSALSTEIKKSPHDPFFPGSTGNISRGIDSNDKDLPDIPYKFSKLHASFLSGWGGNLSDATPEHLVMYHQYIDLSLQQLLLLFQNMRTLVHLPQFNGEIEVSGNVVSKDDERNA</sequence>
<accession>A0ABD3PVT9</accession>
<evidence type="ECO:0000313" key="3">
    <source>
        <dbReference type="Proteomes" id="UP001516023"/>
    </source>
</evidence>
<comment type="caution">
    <text evidence="2">The sequence shown here is derived from an EMBL/GenBank/DDBJ whole genome shotgun (WGS) entry which is preliminary data.</text>
</comment>
<protein>
    <submittedName>
        <fullName evidence="2">Uncharacterized protein</fullName>
    </submittedName>
</protein>
<proteinExistence type="predicted"/>
<evidence type="ECO:0000313" key="2">
    <source>
        <dbReference type="EMBL" id="KAL3792132.1"/>
    </source>
</evidence>
<keyword evidence="3" id="KW-1185">Reference proteome</keyword>